<protein>
    <submittedName>
        <fullName evidence="2">Uncharacterized protein</fullName>
    </submittedName>
</protein>
<reference evidence="2 3" key="1">
    <citation type="submission" date="2021-03" db="EMBL/GenBank/DDBJ databases">
        <title>Genomic Encyclopedia of Type Strains, Phase IV (KMG-IV): sequencing the most valuable type-strain genomes for metagenomic binning, comparative biology and taxonomic classification.</title>
        <authorList>
            <person name="Goeker M."/>
        </authorList>
    </citation>
    <scope>NUCLEOTIDE SEQUENCE [LARGE SCALE GENOMIC DNA]</scope>
    <source>
        <strain evidence="2 3">DSM 1289</strain>
    </source>
</reference>
<accession>A0ABS4E8T4</accession>
<dbReference type="EMBL" id="JAGGJX010000001">
    <property type="protein sequence ID" value="MBP1854354.1"/>
    <property type="molecule type" value="Genomic_DNA"/>
</dbReference>
<feature type="transmembrane region" description="Helical" evidence="1">
    <location>
        <begin position="12"/>
        <end position="31"/>
    </location>
</feature>
<evidence type="ECO:0000313" key="2">
    <source>
        <dbReference type="EMBL" id="MBP1854354.1"/>
    </source>
</evidence>
<name>A0ABS4E8T4_9FIRM</name>
<organism evidence="2 3">
    <name type="scientific">Metaclostridioides mangenotii</name>
    <dbReference type="NCBI Taxonomy" id="1540"/>
    <lineage>
        <taxon>Bacteria</taxon>
        <taxon>Bacillati</taxon>
        <taxon>Bacillota</taxon>
        <taxon>Clostridia</taxon>
        <taxon>Peptostreptococcales</taxon>
        <taxon>Peptostreptococcaceae</taxon>
        <taxon>Metaclostridioides</taxon>
    </lineage>
</organism>
<comment type="caution">
    <text evidence="2">The sequence shown here is derived from an EMBL/GenBank/DDBJ whole genome shotgun (WGS) entry which is preliminary data.</text>
</comment>
<feature type="transmembrane region" description="Helical" evidence="1">
    <location>
        <begin position="37"/>
        <end position="57"/>
    </location>
</feature>
<sequence length="91" mass="10198">MKKISKIFVKSALICFSVTFALILINSIMGVHVGLDYYFMAACVFTMFLTIGTVLCNSRRIFAKHKKVVRRSRPVASPQRSTAGVARRKIS</sequence>
<proteinExistence type="predicted"/>
<dbReference type="Proteomes" id="UP000767291">
    <property type="component" value="Unassembled WGS sequence"/>
</dbReference>
<evidence type="ECO:0000313" key="3">
    <source>
        <dbReference type="Proteomes" id="UP000767291"/>
    </source>
</evidence>
<keyword evidence="3" id="KW-1185">Reference proteome</keyword>
<keyword evidence="1" id="KW-0472">Membrane</keyword>
<dbReference type="RefSeq" id="WP_234925955.1">
    <property type="nucleotide sequence ID" value="NZ_BAAACS010000017.1"/>
</dbReference>
<keyword evidence="1" id="KW-1133">Transmembrane helix</keyword>
<gene>
    <name evidence="2" type="ORF">J2Z43_000744</name>
</gene>
<evidence type="ECO:0000256" key="1">
    <source>
        <dbReference type="SAM" id="Phobius"/>
    </source>
</evidence>
<keyword evidence="1" id="KW-0812">Transmembrane</keyword>